<dbReference type="AlphaFoldDB" id="A0A2J7TIP1"/>
<evidence type="ECO:0000256" key="3">
    <source>
        <dbReference type="ARBA" id="ARBA00022963"/>
    </source>
</evidence>
<keyword evidence="3" id="KW-0442">Lipid degradation</keyword>
<keyword evidence="2" id="KW-0276">Fatty acid metabolism</keyword>
<name>A0A2J7TIP1_METSI</name>
<dbReference type="InterPro" id="IPR029045">
    <property type="entry name" value="ClpP/crotonase-like_dom_sf"/>
</dbReference>
<dbReference type="RefSeq" id="WP_102843203.1">
    <property type="nucleotide sequence ID" value="NZ_PDZR01000006.1"/>
</dbReference>
<keyword evidence="5" id="KW-0520">NAD</keyword>
<reference evidence="10 11" key="1">
    <citation type="submission" date="2017-10" db="EMBL/GenBank/DDBJ databases">
        <title>Genome announcement of Methylocella silvestris TVC from permafrost.</title>
        <authorList>
            <person name="Wang J."/>
            <person name="Geng K."/>
            <person name="Ul-Haque F."/>
            <person name="Crombie A.T."/>
            <person name="Street L.E."/>
            <person name="Wookey P.A."/>
            <person name="Murrell J.C."/>
            <person name="Pratscher J."/>
        </authorList>
    </citation>
    <scope>NUCLEOTIDE SEQUENCE [LARGE SCALE GENOMIC DNA]</scope>
    <source>
        <strain evidence="10 11">TVC</strain>
    </source>
</reference>
<dbReference type="OrthoDB" id="5389341at2"/>
<evidence type="ECO:0000256" key="4">
    <source>
        <dbReference type="ARBA" id="ARBA00023002"/>
    </source>
</evidence>
<comment type="caution">
    <text evidence="10">The sequence shown here is derived from an EMBL/GenBank/DDBJ whole genome shotgun (WGS) entry which is preliminary data.</text>
</comment>
<feature type="domain" description="3-hydroxyacyl-CoA dehydrogenase C-terminal" evidence="8">
    <location>
        <begin position="344"/>
        <end position="398"/>
    </location>
</feature>
<dbReference type="Gene3D" id="3.40.50.720">
    <property type="entry name" value="NAD(P)-binding Rossmann-like Domain"/>
    <property type="match status" value="1"/>
</dbReference>
<gene>
    <name evidence="10" type="ORF">CR492_07955</name>
</gene>
<dbReference type="SUPFAM" id="SSF48179">
    <property type="entry name" value="6-phosphogluconate dehydrogenase C-terminal domain-like"/>
    <property type="match status" value="2"/>
</dbReference>
<dbReference type="SUPFAM" id="SSF52096">
    <property type="entry name" value="ClpP/crotonase"/>
    <property type="match status" value="1"/>
</dbReference>
<sequence>MSDIRKVGVIGAGVMGAGIAAHVANAGVPVLLLDIPAKQGPRSAIAQEAVTRLLKTDPASFMSKSAAKFVSIGNTEDDIGLLSECDWIIEAIVERLYVKQDLYRRLEEVRKRGSVVSSNTSTIELADLTKGLPERFAEDFLITHFFNPPRYMRLLEIVAGPQTRPDALAAISRFADISLGKTLVLCKDRPGFIANRLGAYWLQTAVTEAIDAGLDIEDVDAILGKPMGVPKTGVFGLIDLVGLDLMPHVAASLAAALPQTDPFHAANRPVPLVGRLIAEGYTGRKGKGGFYRLNREGGEKIKEALDLRSGVYRPSRKAEVEAISAGGGKLKPLLEHNSVHGRYAWRVIGATLSYAAALVGDAADDVAAIDEAMRLGYNWRFGPLELIDQLGAGWFAAKLESSGLPVPEILRGAGGRPFYRVEHSRRQRLGIDGAYRDLARPDGVLMLADLKLGREPVIKNGSAALWDIGDGVACFEFTSKMNSLDPDTLDLLMRSVHEVARNFKALVIYNEGQNFSVGANLGLALFAANIAMWPEIENLVNQGQTVYRMLKYAPFPVVGAPSGMALGGGCEMLLHCDAVQAHAETYVGLVEVGVGLIPGWGGCKEMLQRWASLGRLAKGPMPPIAKVFEIVGTATVAKSAAEARELLFLRPGDGITMNRDRLLADAKAKALALVENYAPPKPIVLNLPGPSAATVLKMAAESFFRTGKATAHDLVVSAALARVLSGGDTDVMLDSDEDRLLRLERESFMRLVRDPASLARVEHMLETGKPLRN</sequence>
<feature type="domain" description="3-hydroxyacyl-CoA dehydrogenase NAD binding" evidence="9">
    <location>
        <begin position="6"/>
        <end position="188"/>
    </location>
</feature>
<evidence type="ECO:0000259" key="9">
    <source>
        <dbReference type="Pfam" id="PF02737"/>
    </source>
</evidence>
<keyword evidence="6" id="KW-0443">Lipid metabolism</keyword>
<evidence type="ECO:0000259" key="8">
    <source>
        <dbReference type="Pfam" id="PF00725"/>
    </source>
</evidence>
<dbReference type="Proteomes" id="UP000236286">
    <property type="component" value="Unassembled WGS sequence"/>
</dbReference>
<dbReference type="CDD" id="cd06558">
    <property type="entry name" value="crotonase-like"/>
    <property type="match status" value="1"/>
</dbReference>
<dbReference type="InterPro" id="IPR036291">
    <property type="entry name" value="NAD(P)-bd_dom_sf"/>
</dbReference>
<comment type="catalytic activity">
    <reaction evidence="7">
        <text>a (3S)-3-hydroxyacyl-CoA + NAD(+) = a 3-oxoacyl-CoA + NADH + H(+)</text>
        <dbReference type="Rhea" id="RHEA:22432"/>
        <dbReference type="ChEBI" id="CHEBI:15378"/>
        <dbReference type="ChEBI" id="CHEBI:57318"/>
        <dbReference type="ChEBI" id="CHEBI:57540"/>
        <dbReference type="ChEBI" id="CHEBI:57945"/>
        <dbReference type="ChEBI" id="CHEBI:90726"/>
        <dbReference type="EC" id="1.1.1.35"/>
    </reaction>
</comment>
<dbReference type="GO" id="GO:0070403">
    <property type="term" value="F:NAD+ binding"/>
    <property type="evidence" value="ECO:0007669"/>
    <property type="project" value="InterPro"/>
</dbReference>
<evidence type="ECO:0000313" key="10">
    <source>
        <dbReference type="EMBL" id="PNG26607.1"/>
    </source>
</evidence>
<dbReference type="Gene3D" id="3.90.226.10">
    <property type="entry name" value="2-enoyl-CoA Hydratase, Chain A, domain 1"/>
    <property type="match status" value="1"/>
</dbReference>
<dbReference type="InterPro" id="IPR001753">
    <property type="entry name" value="Enoyl-CoA_hydra/iso"/>
</dbReference>
<dbReference type="Gene3D" id="1.10.1040.50">
    <property type="match status" value="1"/>
</dbReference>
<dbReference type="SUPFAM" id="SSF51735">
    <property type="entry name" value="NAD(P)-binding Rossmann-fold domains"/>
    <property type="match status" value="1"/>
</dbReference>
<dbReference type="GO" id="GO:0006635">
    <property type="term" value="P:fatty acid beta-oxidation"/>
    <property type="evidence" value="ECO:0007669"/>
    <property type="project" value="UniProtKB-UniPathway"/>
</dbReference>
<dbReference type="Pfam" id="PF00725">
    <property type="entry name" value="3HCDH"/>
    <property type="match status" value="2"/>
</dbReference>
<dbReference type="Pfam" id="PF02737">
    <property type="entry name" value="3HCDH_N"/>
    <property type="match status" value="1"/>
</dbReference>
<dbReference type="UniPathway" id="UPA00659"/>
<evidence type="ECO:0000256" key="5">
    <source>
        <dbReference type="ARBA" id="ARBA00023027"/>
    </source>
</evidence>
<evidence type="ECO:0000256" key="1">
    <source>
        <dbReference type="ARBA" id="ARBA00005005"/>
    </source>
</evidence>
<dbReference type="Pfam" id="PF00378">
    <property type="entry name" value="ECH_1"/>
    <property type="match status" value="1"/>
</dbReference>
<dbReference type="GO" id="GO:0003857">
    <property type="term" value="F:(3S)-3-hydroxyacyl-CoA dehydrogenase (NAD+) activity"/>
    <property type="evidence" value="ECO:0007669"/>
    <property type="project" value="UniProtKB-EC"/>
</dbReference>
<protein>
    <submittedName>
        <fullName evidence="10">3-hydroxyacyl-CoA dehydrogenase</fullName>
    </submittedName>
</protein>
<dbReference type="EMBL" id="PDZR01000006">
    <property type="protein sequence ID" value="PNG26607.1"/>
    <property type="molecule type" value="Genomic_DNA"/>
</dbReference>
<keyword evidence="4" id="KW-0560">Oxidoreductase</keyword>
<dbReference type="InterPro" id="IPR006176">
    <property type="entry name" value="3-OHacyl-CoA_DH_NAD-bd"/>
</dbReference>
<evidence type="ECO:0000313" key="11">
    <source>
        <dbReference type="Proteomes" id="UP000236286"/>
    </source>
</evidence>
<evidence type="ECO:0000256" key="6">
    <source>
        <dbReference type="ARBA" id="ARBA00023098"/>
    </source>
</evidence>
<dbReference type="PANTHER" id="PTHR48075">
    <property type="entry name" value="3-HYDROXYACYL-COA DEHYDROGENASE FAMILY PROTEIN"/>
    <property type="match status" value="1"/>
</dbReference>
<evidence type="ECO:0000256" key="2">
    <source>
        <dbReference type="ARBA" id="ARBA00022832"/>
    </source>
</evidence>
<dbReference type="InterPro" id="IPR008927">
    <property type="entry name" value="6-PGluconate_DH-like_C_sf"/>
</dbReference>
<accession>A0A2J7TIP1</accession>
<comment type="pathway">
    <text evidence="1">Lipid metabolism; fatty acid beta-oxidation.</text>
</comment>
<dbReference type="InterPro" id="IPR006108">
    <property type="entry name" value="3HC_DH_C"/>
</dbReference>
<dbReference type="PANTHER" id="PTHR48075:SF7">
    <property type="entry name" value="3-HYDROXYACYL-COA DEHYDROGENASE-RELATED"/>
    <property type="match status" value="1"/>
</dbReference>
<organism evidence="10 11">
    <name type="scientific">Methylocella silvestris</name>
    <dbReference type="NCBI Taxonomy" id="199596"/>
    <lineage>
        <taxon>Bacteria</taxon>
        <taxon>Pseudomonadati</taxon>
        <taxon>Pseudomonadota</taxon>
        <taxon>Alphaproteobacteria</taxon>
        <taxon>Hyphomicrobiales</taxon>
        <taxon>Beijerinckiaceae</taxon>
        <taxon>Methylocella</taxon>
    </lineage>
</organism>
<feature type="domain" description="3-hydroxyacyl-CoA dehydrogenase C-terminal" evidence="8">
    <location>
        <begin position="191"/>
        <end position="292"/>
    </location>
</feature>
<proteinExistence type="predicted"/>
<evidence type="ECO:0000256" key="7">
    <source>
        <dbReference type="ARBA" id="ARBA00049556"/>
    </source>
</evidence>